<dbReference type="CDD" id="cd01086">
    <property type="entry name" value="MetAP1"/>
    <property type="match status" value="1"/>
</dbReference>
<evidence type="ECO:0000313" key="7">
    <source>
        <dbReference type="EMBL" id="SVC61058.1"/>
    </source>
</evidence>
<dbReference type="NCBIfam" id="TIGR00500">
    <property type="entry name" value="met_pdase_I"/>
    <property type="match status" value="1"/>
</dbReference>
<evidence type="ECO:0000256" key="5">
    <source>
        <dbReference type="SAM" id="MobiDB-lite"/>
    </source>
</evidence>
<gene>
    <name evidence="7" type="ORF">METZ01_LOCUS313912</name>
</gene>
<feature type="compositionally biased region" description="Pro residues" evidence="5">
    <location>
        <begin position="38"/>
        <end position="47"/>
    </location>
</feature>
<evidence type="ECO:0000256" key="4">
    <source>
        <dbReference type="ARBA" id="ARBA00022801"/>
    </source>
</evidence>
<dbReference type="GO" id="GO:0046872">
    <property type="term" value="F:metal ion binding"/>
    <property type="evidence" value="ECO:0007669"/>
    <property type="project" value="UniProtKB-KW"/>
</dbReference>
<dbReference type="SUPFAM" id="SSF103642">
    <property type="entry name" value="Sec-C motif"/>
    <property type="match status" value="1"/>
</dbReference>
<dbReference type="PROSITE" id="PS00680">
    <property type="entry name" value="MAP_1"/>
    <property type="match status" value="1"/>
</dbReference>
<feature type="domain" description="Peptidase M24" evidence="6">
    <location>
        <begin position="61"/>
        <end position="297"/>
    </location>
</feature>
<dbReference type="InterPro" id="IPR004027">
    <property type="entry name" value="SEC_C_motif"/>
</dbReference>
<dbReference type="GO" id="GO:0006508">
    <property type="term" value="P:proteolysis"/>
    <property type="evidence" value="ECO:0007669"/>
    <property type="project" value="UniProtKB-KW"/>
</dbReference>
<dbReference type="PANTHER" id="PTHR43330:SF8">
    <property type="entry name" value="METHIONINE AMINOPEPTIDASE 1D, MITOCHONDRIAL"/>
    <property type="match status" value="1"/>
</dbReference>
<evidence type="ECO:0000256" key="1">
    <source>
        <dbReference type="ARBA" id="ARBA00022438"/>
    </source>
</evidence>
<dbReference type="PANTHER" id="PTHR43330">
    <property type="entry name" value="METHIONINE AMINOPEPTIDASE"/>
    <property type="match status" value="1"/>
</dbReference>
<accession>A0A382NKP3</accession>
<dbReference type="Pfam" id="PF00557">
    <property type="entry name" value="Peptidase_M24"/>
    <property type="match status" value="1"/>
</dbReference>
<reference evidence="7" key="1">
    <citation type="submission" date="2018-05" db="EMBL/GenBank/DDBJ databases">
        <authorList>
            <person name="Lanie J.A."/>
            <person name="Ng W.-L."/>
            <person name="Kazmierczak K.M."/>
            <person name="Andrzejewski T.M."/>
            <person name="Davidsen T.M."/>
            <person name="Wayne K.J."/>
            <person name="Tettelin H."/>
            <person name="Glass J.I."/>
            <person name="Rusch D."/>
            <person name="Podicherti R."/>
            <person name="Tsui H.-C.T."/>
            <person name="Winkler M.E."/>
        </authorList>
    </citation>
    <scope>NUCLEOTIDE SEQUENCE</scope>
</reference>
<evidence type="ECO:0000259" key="6">
    <source>
        <dbReference type="Pfam" id="PF00557"/>
    </source>
</evidence>
<dbReference type="Pfam" id="PF02810">
    <property type="entry name" value="SEC-C"/>
    <property type="match status" value="1"/>
</dbReference>
<dbReference type="InterPro" id="IPR036005">
    <property type="entry name" value="Creatinase/aminopeptidase-like"/>
</dbReference>
<dbReference type="HAMAP" id="MF_01974">
    <property type="entry name" value="MetAP_1"/>
    <property type="match status" value="1"/>
</dbReference>
<organism evidence="7">
    <name type="scientific">marine metagenome</name>
    <dbReference type="NCBI Taxonomy" id="408172"/>
    <lineage>
        <taxon>unclassified sequences</taxon>
        <taxon>metagenomes</taxon>
        <taxon>ecological metagenomes</taxon>
    </lineage>
</organism>
<dbReference type="InterPro" id="IPR001714">
    <property type="entry name" value="Pept_M24_MAP"/>
</dbReference>
<evidence type="ECO:0000256" key="3">
    <source>
        <dbReference type="ARBA" id="ARBA00022723"/>
    </source>
</evidence>
<keyword evidence="4" id="KW-0378">Hydrolase</keyword>
<dbReference type="Gene3D" id="3.10.450.50">
    <property type="match status" value="1"/>
</dbReference>
<proteinExistence type="inferred from homology"/>
<dbReference type="Gene3D" id="3.90.230.10">
    <property type="entry name" value="Creatinase/methionine aminopeptidase superfamily"/>
    <property type="match status" value="1"/>
</dbReference>
<evidence type="ECO:0000256" key="2">
    <source>
        <dbReference type="ARBA" id="ARBA00022670"/>
    </source>
</evidence>
<dbReference type="PRINTS" id="PR00599">
    <property type="entry name" value="MAPEPTIDASE"/>
</dbReference>
<dbReference type="EMBL" id="UINC01100756">
    <property type="protein sequence ID" value="SVC61058.1"/>
    <property type="molecule type" value="Genomic_DNA"/>
</dbReference>
<keyword evidence="3" id="KW-0479">Metal-binding</keyword>
<dbReference type="AlphaFoldDB" id="A0A382NKP3"/>
<dbReference type="InterPro" id="IPR002467">
    <property type="entry name" value="Pept_M24A_MAP1"/>
</dbReference>
<dbReference type="InterPro" id="IPR000994">
    <property type="entry name" value="Pept_M24"/>
</dbReference>
<keyword evidence="2" id="KW-0645">Protease</keyword>
<sequence length="305" mass="33567">MSMKEGPESLKELSRNDPCWCGSGKKFKKCHLGKDQPPARPKNPAPQNPRRIMIKTEEQLEGIRRSSILTRDLLDMLEERIQVGVTTNQINEWVHEETLAQGADPAPLNYGRGKGPRGKPFPKSVCTSINEVICHGIPNERILADGDIINVDVTCNLDGYFGDASRMFIIGEIPDSTRELVEETKKCLELGIAQVRPGGRTGDIGYAIQNHAESLGYSVVRDFCGHGVGVEFHEAPQILHYGSTGSGDIMQQDMVFTIEPMINMGRPESRILGDGWTAVTVDGSLSAQWEHTIHVTAEGYDVLTG</sequence>
<keyword evidence="1" id="KW-0031">Aminopeptidase</keyword>
<dbReference type="SUPFAM" id="SSF55920">
    <property type="entry name" value="Creatinase/aminopeptidase"/>
    <property type="match status" value="1"/>
</dbReference>
<protein>
    <recommendedName>
        <fullName evidence="6">Peptidase M24 domain-containing protein</fullName>
    </recommendedName>
</protein>
<name>A0A382NKP3_9ZZZZ</name>
<feature type="compositionally biased region" description="Basic and acidic residues" evidence="5">
    <location>
        <begin position="1"/>
        <end position="15"/>
    </location>
</feature>
<feature type="region of interest" description="Disordered" evidence="5">
    <location>
        <begin position="1"/>
        <end position="49"/>
    </location>
</feature>
<dbReference type="GO" id="GO:0070006">
    <property type="term" value="F:metalloaminopeptidase activity"/>
    <property type="evidence" value="ECO:0007669"/>
    <property type="project" value="InterPro"/>
</dbReference>
<dbReference type="NCBIfam" id="NF008970">
    <property type="entry name" value="PRK12318.1"/>
    <property type="match status" value="1"/>
</dbReference>